<keyword evidence="7 11" id="KW-0539">Nucleus</keyword>
<dbReference type="InterPro" id="IPR017072">
    <property type="entry name" value="TF_Spt6"/>
</dbReference>
<evidence type="ECO:0000259" key="15">
    <source>
        <dbReference type="Pfam" id="PF14635"/>
    </source>
</evidence>
<feature type="region of interest" description="Disordered" evidence="12">
    <location>
        <begin position="1668"/>
        <end position="1748"/>
    </location>
</feature>
<dbReference type="SUPFAM" id="SSF158832">
    <property type="entry name" value="Tex N-terminal region-like"/>
    <property type="match status" value="1"/>
</dbReference>
<dbReference type="Pfam" id="PF14635">
    <property type="entry name" value="HHH_7"/>
    <property type="match status" value="1"/>
</dbReference>
<evidence type="ECO:0000256" key="2">
    <source>
        <dbReference type="ARBA" id="ARBA00004286"/>
    </source>
</evidence>
<dbReference type="OrthoDB" id="343921at2759"/>
<dbReference type="InterPro" id="IPR028231">
    <property type="entry name" value="Spt6_YqgF"/>
</dbReference>
<feature type="compositionally biased region" description="Acidic residues" evidence="12">
    <location>
        <begin position="165"/>
        <end position="178"/>
    </location>
</feature>
<dbReference type="GO" id="GO:0005694">
    <property type="term" value="C:chromosome"/>
    <property type="evidence" value="ECO:0007669"/>
    <property type="project" value="UniProtKB-SubCell"/>
</dbReference>
<feature type="compositionally biased region" description="Acidic residues" evidence="12">
    <location>
        <begin position="220"/>
        <end position="244"/>
    </location>
</feature>
<evidence type="ECO:0000256" key="3">
    <source>
        <dbReference type="ARBA" id="ARBA00009253"/>
    </source>
</evidence>
<reference evidence="18 19" key="1">
    <citation type="journal article" date="2016" name="Nat. Commun.">
        <title>Extremotolerant tardigrade genome and improved radiotolerance of human cultured cells by tardigrade-unique protein.</title>
        <authorList>
            <person name="Hashimoto T."/>
            <person name="Horikawa D.D."/>
            <person name="Saito Y."/>
            <person name="Kuwahara H."/>
            <person name="Kozuka-Hata H."/>
            <person name="Shin-I T."/>
            <person name="Minakuchi Y."/>
            <person name="Ohishi K."/>
            <person name="Motoyama A."/>
            <person name="Aizu T."/>
            <person name="Enomoto A."/>
            <person name="Kondo K."/>
            <person name="Tanaka S."/>
            <person name="Hara Y."/>
            <person name="Koshikawa S."/>
            <person name="Sagara H."/>
            <person name="Miura T."/>
            <person name="Yokobori S."/>
            <person name="Miyagawa K."/>
            <person name="Suzuki Y."/>
            <person name="Kubo T."/>
            <person name="Oyama M."/>
            <person name="Kohara Y."/>
            <person name="Fujiyama A."/>
            <person name="Arakawa K."/>
            <person name="Katayama T."/>
            <person name="Toyoda A."/>
            <person name="Kunieda T."/>
        </authorList>
    </citation>
    <scope>NUCLEOTIDE SEQUENCE [LARGE SCALE GENOMIC DNA]</scope>
    <source>
        <strain evidence="18 19">YOKOZUNA-1</strain>
    </source>
</reference>
<dbReference type="CDD" id="cd09928">
    <property type="entry name" value="SH2_Cterm_SPT6_like"/>
    <property type="match status" value="1"/>
</dbReference>
<feature type="compositionally biased region" description="Polar residues" evidence="12">
    <location>
        <begin position="1700"/>
        <end position="1748"/>
    </location>
</feature>
<dbReference type="PANTHER" id="PTHR10145">
    <property type="entry name" value="TRANSCRIPTION ELONGATION FACTOR SPT6"/>
    <property type="match status" value="1"/>
</dbReference>
<sequence length="1748" mass="198378">MAHFLDEEAEVTDEEEEDNLTGEDEDLGPRKKSAKKKKSRDLDDTDEEEEEEDEEAQRAEMADFIQDEPDEPAEDEGESRQKRKRSEEPEDEDLEDEDYDLIRENLGVEVKKVRRVRTMADDDDMDDRDAIAGQLFDGQEEDLGEAAAQKNRQQERAQSRPYASGEDDMGEDEEEGSDTDSFIVDDEGKPIHSQKNRRGPRLYADAMLQEAQDIFGLDFDVADLEDNEDEYEEDGEYEEEDEDGNPVKLSKRRKPRKSVMDVYEPTALEHSLLTQRDNEIKIADIPERFQLRSIPVEPPAPPEERATAELMDEARWIVRGMFEEGYTYMSDQGTVKKTLERLAGVLAPPPPKPTVDERGNLVPPPEPDKLSAEALAAQEKEKMEQRIAKTKDILDFIRNHFLEDRFITTYRKEYYFPVLNGEEIREIYERDLLWMQLQRRRNNLVKLMLKMQEYLRRYRLDNPEIFEDWDEVTDEAVDAARNASSMEELADIFVEFKMKYGRHMPSVQKTITTRKESVEGLDESQAMMTQIADADASAAELNADTPTSADLTMKRARRTDPYVLCKQAGLDKFVAKYGITAEQIALNCTQEFNVYQPEQESLDPEALAEEFKSTRFPTSADVIQGSLYMLASLLARNAQFRRVVRKRFRKQAVVNIQCTSRGFKEIDENHPCYPFKWLKDKPIATLTDDQYLRMVQAKKEGQLEMTLAMPKIGENSDGLPVGQDMYLLEIAQWMTVDEERKATKEWNDLRIKAVERALQTFLYPAFEKEVHEKLLEEAKLYVKVCIRGKLFDWLNVAPYASLLEKQEKEEKEAGEEGPWDLSSGVRVMGIAFEDSFEAPGFAAVVDCFGDLIDSVKIPTICKRQGTIRVNPDDIDKIIALLRDKKPHVVAVAAEARIALDIKEALQQKIAQLKLEDRLGSRDIPVEIVDNLVGLLYQNSETGRMEFPQFAHTQRQAISVARRLLDPLLVFCQLFNMDDDLLNLNFHPLQAHLSKDEFRRSLEVELVKRVNEVGVDINECSSHPLTHGPTLQFVCGLGPRKAQHLFRIIKSNNGVIASRNQLVITCKLGPKVFVNCAGFIKINASELSDSVVADQYVEPLDASRVHPETYDWARKMAVDALDYDDSVDGANPSEALQEVLEKPGCLMELNLDAFGDELEKQNLGNKRITLYEIQQELHERFRETRLPYTSPDDATVFSMIVGESIDDYRIGRLMTVTVLNFRYFWKNRNPDHFPPDYQNRGLGLMVPAKAAAVEGGGKAGDTDWFCPKCRRRGFETNQDVFDHMNPGIPTFDCPGIMDAVSVRLDNGVFGKIVLENLSDRRVVFPQERVKAGMAIHARLLHLEPAKFLAEFTSKTSDLVDNENRFKPTKDKHYDYAAESLAVERENKKLNQLAPKPTFLKRVIAHPAFKNINYEEAERYLKNAAPGEAVIRPSSKGSNKLTVSWKVAEGILDHVEVLEQDKENAFSLGQKLLIQIGDETETYDDLDEILARFINPMTLLVNEMLQHKYYVDSHFGQSVVSHSQQRAVIDKWLIEQKQAMPARVPFCFSAFCLLPKKFFLCHLPNQNVREEFVTVGPNGYMYRRRPFKTINHLIKYFKDHFHEAPPASTVSGNQSVTMSMSISAATPGGIITPRHTQLLNQAFSSLPSNILDKLRDAGVNAKGVGGTPMAFATPRTPSGNHAAGVRGTPSSSTPAGWGSAGLTWNRQAQPHGTPNAPNTPQEGTPQSTTNWSAAGNFWGSSQNNPGNAQR</sequence>
<evidence type="ECO:0000259" key="14">
    <source>
        <dbReference type="Pfam" id="PF14633"/>
    </source>
</evidence>
<keyword evidence="6 11" id="KW-0804">Transcription</keyword>
<accession>A0A1D1VYA4</accession>
<dbReference type="InterPro" id="IPR032706">
    <property type="entry name" value="Spt6_HHH"/>
</dbReference>
<evidence type="ECO:0000256" key="8">
    <source>
        <dbReference type="ARBA" id="ARBA00029871"/>
    </source>
</evidence>
<feature type="compositionally biased region" description="Acidic residues" evidence="12">
    <location>
        <begin position="43"/>
        <end position="55"/>
    </location>
</feature>
<dbReference type="GO" id="GO:0042393">
    <property type="term" value="F:histone binding"/>
    <property type="evidence" value="ECO:0007669"/>
    <property type="project" value="TreeGrafter"/>
</dbReference>
<evidence type="ECO:0000256" key="12">
    <source>
        <dbReference type="SAM" id="MobiDB-lite"/>
    </source>
</evidence>
<dbReference type="FunFam" id="1.10.10.2740:FF:000002">
    <property type="entry name" value="Transcription elongation factor Spt6"/>
    <property type="match status" value="1"/>
</dbReference>
<feature type="region of interest" description="Disordered" evidence="12">
    <location>
        <begin position="345"/>
        <end position="367"/>
    </location>
</feature>
<feature type="domain" description="Spt6 SH2" evidence="14">
    <location>
        <begin position="1372"/>
        <end position="1598"/>
    </location>
</feature>
<dbReference type="Gene3D" id="1.10.3500.10">
    <property type="entry name" value="Tex N-terminal region-like"/>
    <property type="match status" value="1"/>
</dbReference>
<dbReference type="Gene3D" id="1.10.150.850">
    <property type="entry name" value="Spt6, helix-hairpin-helix domain"/>
    <property type="match status" value="2"/>
</dbReference>
<feature type="domain" description="Transcription elongation factor Spt6 helix-hairpin-helix motif" evidence="15">
    <location>
        <begin position="979"/>
        <end position="1082"/>
    </location>
</feature>
<evidence type="ECO:0000259" key="13">
    <source>
        <dbReference type="Pfam" id="PF14632"/>
    </source>
</evidence>
<feature type="domain" description="Tex-like central region" evidence="17">
    <location>
        <begin position="600"/>
        <end position="779"/>
    </location>
</feature>
<evidence type="ECO:0000256" key="11">
    <source>
        <dbReference type="PIRNR" id="PIRNR036947"/>
    </source>
</evidence>
<comment type="caution">
    <text evidence="18">The sequence shown here is derived from an EMBL/GenBank/DDBJ whole genome shotgun (WGS) entry which is preliminary data.</text>
</comment>
<feature type="domain" description="Spt6 acidic N-terminal" evidence="13">
    <location>
        <begin position="44"/>
        <end position="121"/>
    </location>
</feature>
<evidence type="ECO:0000259" key="17">
    <source>
        <dbReference type="Pfam" id="PF22706"/>
    </source>
</evidence>
<feature type="domain" description="Transcription elongation factor Spt6 YqgF" evidence="16">
    <location>
        <begin position="824"/>
        <end position="973"/>
    </location>
</feature>
<comment type="similarity">
    <text evidence="3 11">Belongs to the SPT6 family.</text>
</comment>
<dbReference type="InterPro" id="IPR012337">
    <property type="entry name" value="RNaseH-like_sf"/>
</dbReference>
<feature type="compositionally biased region" description="Acidic residues" evidence="12">
    <location>
        <begin position="88"/>
        <end position="99"/>
    </location>
</feature>
<evidence type="ECO:0000259" key="16">
    <source>
        <dbReference type="Pfam" id="PF14639"/>
    </source>
</evidence>
<dbReference type="InterPro" id="IPR012340">
    <property type="entry name" value="NA-bd_OB-fold"/>
</dbReference>
<name>A0A1D1VYA4_RAMVA</name>
<dbReference type="Pfam" id="PF14639">
    <property type="entry name" value="YqgF"/>
    <property type="match status" value="1"/>
</dbReference>
<evidence type="ECO:0000256" key="10">
    <source>
        <dbReference type="ARBA" id="ARBA00080336"/>
    </source>
</evidence>
<dbReference type="InterPro" id="IPR010994">
    <property type="entry name" value="RuvA_2-like"/>
</dbReference>
<dbReference type="FunFam" id="1.10.150.850:FF:000001">
    <property type="entry name" value="Transcription elongation factor spt6"/>
    <property type="match status" value="1"/>
</dbReference>
<dbReference type="InterPro" id="IPR036860">
    <property type="entry name" value="SH2_dom_sf"/>
</dbReference>
<dbReference type="Gene3D" id="2.40.50.140">
    <property type="entry name" value="Nucleic acid-binding proteins"/>
    <property type="match status" value="1"/>
</dbReference>
<dbReference type="Pfam" id="PF14633">
    <property type="entry name" value="SH2_2"/>
    <property type="match status" value="1"/>
</dbReference>
<keyword evidence="5" id="KW-0158">Chromosome</keyword>
<evidence type="ECO:0000256" key="1">
    <source>
        <dbReference type="ARBA" id="ARBA00004123"/>
    </source>
</evidence>
<evidence type="ECO:0000256" key="4">
    <source>
        <dbReference type="ARBA" id="ARBA00020248"/>
    </source>
</evidence>
<feature type="compositionally biased region" description="Basic residues" evidence="12">
    <location>
        <begin position="30"/>
        <end position="39"/>
    </location>
</feature>
<dbReference type="CDD" id="cd09918">
    <property type="entry name" value="SH2_Nterm_SPT6_like"/>
    <property type="match status" value="1"/>
</dbReference>
<dbReference type="FunFam" id="3.30.505.10:FF:000056">
    <property type="entry name" value="Transcription elongation factor Spt6"/>
    <property type="match status" value="1"/>
</dbReference>
<dbReference type="Gene3D" id="1.10.10.2740">
    <property type="entry name" value="Spt6, Death-like domain"/>
    <property type="match status" value="1"/>
</dbReference>
<dbReference type="Gene3D" id="3.30.420.140">
    <property type="entry name" value="YqgF/RNase H-like domain"/>
    <property type="match status" value="1"/>
</dbReference>
<dbReference type="InterPro" id="IPR023319">
    <property type="entry name" value="Tex-like_HTH_dom_sf"/>
</dbReference>
<evidence type="ECO:0000256" key="9">
    <source>
        <dbReference type="ARBA" id="ARBA00070625"/>
    </source>
</evidence>
<dbReference type="Gene3D" id="1.10.10.650">
    <property type="entry name" value="RuvA domain 2-like"/>
    <property type="match status" value="1"/>
</dbReference>
<comment type="subcellular location">
    <subcellularLocation>
        <location evidence="2">Chromosome</location>
    </subcellularLocation>
    <subcellularLocation>
        <location evidence="1 11">Nucleus</location>
    </subcellularLocation>
</comment>
<dbReference type="InterPro" id="IPR055179">
    <property type="entry name" value="Tex-like_central_region"/>
</dbReference>
<dbReference type="Proteomes" id="UP000186922">
    <property type="component" value="Unassembled WGS sequence"/>
</dbReference>
<dbReference type="Pfam" id="PF14632">
    <property type="entry name" value="SPT6_acidic"/>
    <property type="match status" value="1"/>
</dbReference>
<organism evidence="18 19">
    <name type="scientific">Ramazzottius varieornatus</name>
    <name type="common">Water bear</name>
    <name type="synonym">Tardigrade</name>
    <dbReference type="NCBI Taxonomy" id="947166"/>
    <lineage>
        <taxon>Eukaryota</taxon>
        <taxon>Metazoa</taxon>
        <taxon>Ecdysozoa</taxon>
        <taxon>Tardigrada</taxon>
        <taxon>Eutardigrada</taxon>
        <taxon>Parachela</taxon>
        <taxon>Hypsibioidea</taxon>
        <taxon>Ramazzottiidae</taxon>
        <taxon>Ramazzottius</taxon>
    </lineage>
</organism>
<feature type="compositionally biased region" description="Acidic residues" evidence="12">
    <location>
        <begin position="65"/>
        <end position="77"/>
    </location>
</feature>
<dbReference type="GO" id="GO:0008023">
    <property type="term" value="C:transcription elongation factor complex"/>
    <property type="evidence" value="ECO:0007669"/>
    <property type="project" value="TreeGrafter"/>
</dbReference>
<dbReference type="PANTHER" id="PTHR10145:SF6">
    <property type="entry name" value="TRANSCRIPTION ELONGATION FACTOR SPT6"/>
    <property type="match status" value="1"/>
</dbReference>
<proteinExistence type="inferred from homology"/>
<dbReference type="PIRSF" id="PIRSF036947">
    <property type="entry name" value="Spt6"/>
    <property type="match status" value="1"/>
</dbReference>
<dbReference type="InterPro" id="IPR035420">
    <property type="entry name" value="Spt6_SH2"/>
</dbReference>
<dbReference type="Pfam" id="PF22706">
    <property type="entry name" value="Tex_central_region"/>
    <property type="match status" value="1"/>
</dbReference>
<dbReference type="SUPFAM" id="SSF47781">
    <property type="entry name" value="RuvA domain 2-like"/>
    <property type="match status" value="2"/>
</dbReference>
<dbReference type="InterPro" id="IPR037027">
    <property type="entry name" value="YqgF/RNaseH-like_dom_sf"/>
</dbReference>
<dbReference type="InterPro" id="IPR035019">
    <property type="entry name" value="Spt6_SH2_N"/>
</dbReference>
<dbReference type="SUPFAM" id="SSF53098">
    <property type="entry name" value="Ribonuclease H-like"/>
    <property type="match status" value="1"/>
</dbReference>
<evidence type="ECO:0000256" key="5">
    <source>
        <dbReference type="ARBA" id="ARBA00022454"/>
    </source>
</evidence>
<dbReference type="InterPro" id="IPR028083">
    <property type="entry name" value="Spt6_acidic_N_dom"/>
</dbReference>
<gene>
    <name evidence="18" type="primary">RvY_13985-1</name>
    <name evidence="18" type="synonym">RvY_13985.1</name>
    <name evidence="18" type="ORF">RvY_13985</name>
</gene>
<dbReference type="EMBL" id="BDGG01000009">
    <property type="protein sequence ID" value="GAV03589.1"/>
    <property type="molecule type" value="Genomic_DNA"/>
</dbReference>
<comment type="function">
    <text evidence="11">Histone H3-H4 chaperone that plays a role in maintenance of chromatin structure during RNA polymerase II transcription elongation.</text>
</comment>
<dbReference type="InterPro" id="IPR035018">
    <property type="entry name" value="Spt6_SH2_C"/>
</dbReference>
<dbReference type="GO" id="GO:0031491">
    <property type="term" value="F:nucleosome binding"/>
    <property type="evidence" value="ECO:0007669"/>
    <property type="project" value="TreeGrafter"/>
</dbReference>
<evidence type="ECO:0000313" key="19">
    <source>
        <dbReference type="Proteomes" id="UP000186922"/>
    </source>
</evidence>
<protein>
    <recommendedName>
        <fullName evidence="4">Transcription elongation factor SPT6</fullName>
    </recommendedName>
    <alternativeName>
        <fullName evidence="8 10">Chromatin Elongation factor SPT6</fullName>
    </alternativeName>
    <alternativeName>
        <fullName evidence="9">Transcription elongation factor spt6</fullName>
    </alternativeName>
</protein>
<feature type="region of interest" description="Disordered" evidence="12">
    <location>
        <begin position="1"/>
        <end position="199"/>
    </location>
</feature>
<dbReference type="GO" id="GO:0034728">
    <property type="term" value="P:nucleosome organization"/>
    <property type="evidence" value="ECO:0007669"/>
    <property type="project" value="TreeGrafter"/>
</dbReference>
<dbReference type="GO" id="GO:0140673">
    <property type="term" value="P:transcription elongation-coupled chromatin remodeling"/>
    <property type="evidence" value="ECO:0007669"/>
    <property type="project" value="InterPro"/>
</dbReference>
<feature type="region of interest" description="Disordered" evidence="12">
    <location>
        <begin position="218"/>
        <end position="258"/>
    </location>
</feature>
<dbReference type="STRING" id="947166.A0A1D1VYA4"/>
<feature type="compositionally biased region" description="Acidic residues" evidence="12">
    <location>
        <begin position="7"/>
        <end position="26"/>
    </location>
</feature>
<dbReference type="Gene3D" id="3.30.505.10">
    <property type="entry name" value="SH2 domain"/>
    <property type="match status" value="2"/>
</dbReference>
<dbReference type="InterPro" id="IPR042066">
    <property type="entry name" value="Spt6_death-like"/>
</dbReference>
<dbReference type="SUPFAM" id="SSF55550">
    <property type="entry name" value="SH2 domain"/>
    <property type="match status" value="1"/>
</dbReference>
<evidence type="ECO:0000313" key="18">
    <source>
        <dbReference type="EMBL" id="GAV03589.1"/>
    </source>
</evidence>
<evidence type="ECO:0000256" key="7">
    <source>
        <dbReference type="ARBA" id="ARBA00023242"/>
    </source>
</evidence>
<evidence type="ECO:0000256" key="6">
    <source>
        <dbReference type="ARBA" id="ARBA00023163"/>
    </source>
</evidence>
<keyword evidence="19" id="KW-1185">Reference proteome</keyword>
<dbReference type="InterPro" id="IPR023323">
    <property type="entry name" value="Tex-like_dom_sf"/>
</dbReference>